<keyword evidence="1" id="KW-1133">Transmembrane helix</keyword>
<dbReference type="InterPro" id="IPR018674">
    <property type="entry name" value="DUF2142_membrane"/>
</dbReference>
<feature type="transmembrane region" description="Helical" evidence="1">
    <location>
        <begin position="442"/>
        <end position="460"/>
    </location>
</feature>
<feature type="transmembrane region" description="Helical" evidence="1">
    <location>
        <begin position="225"/>
        <end position="248"/>
    </location>
</feature>
<evidence type="ECO:0000313" key="2">
    <source>
        <dbReference type="EMBL" id="SEL55083.1"/>
    </source>
</evidence>
<dbReference type="EMBL" id="FOAJ01000009">
    <property type="protein sequence ID" value="SEL55083.1"/>
    <property type="molecule type" value="Genomic_DNA"/>
</dbReference>
<name>A0A1H7R4H4_9BURK</name>
<dbReference type="OrthoDB" id="2220917at2"/>
<feature type="transmembrane region" description="Helical" evidence="1">
    <location>
        <begin position="147"/>
        <end position="167"/>
    </location>
</feature>
<feature type="transmembrane region" description="Helical" evidence="1">
    <location>
        <begin position="268"/>
        <end position="291"/>
    </location>
</feature>
<dbReference type="AlphaFoldDB" id="A0A1H7R4H4"/>
<keyword evidence="1" id="KW-0812">Transmembrane</keyword>
<feature type="transmembrane region" description="Helical" evidence="1">
    <location>
        <begin position="174"/>
        <end position="190"/>
    </location>
</feature>
<protein>
    <submittedName>
        <fullName evidence="2">Uncharacterized membrane protein</fullName>
    </submittedName>
</protein>
<feature type="transmembrane region" description="Helical" evidence="1">
    <location>
        <begin position="411"/>
        <end position="430"/>
    </location>
</feature>
<sequence length="472" mass="52098">MSIFREFLRLISLRRFSVLYLCYALPSGLFLAIATPPFQTPDALNHFYRAVQISEGHLVGQRVGRFAGGAVDQGVSTLGALVNPMRFHPDVKFTSQMRSVADATHWSNVQIDAAFPNTVFYPAYAYLPQAVAIGTGRMFNATIARTYLLTCVVDLLISIGLTCWALIVSRRTSLILFATALLPSTLMLFSSVSQEALVIPVAFVLIAHLDRFLHDGRRLSWRHLLLAGLALLLCISARPPYVGVLLVLLCPGLRVGGTESAYGFWRRVVWIVAVGVVAVAIVEIFSHGLWVPMSSPISAPGQIAYLLHHPVDVFPIAVATLKQNAGFYFESFVGILGWLDTRMSPTYYAAARAMFVAVFVATMFQGRVSERGLLVNRLLIFVAVLLCVAMIFASLYLTWTPVGQRVVEGVQGRYFLPLFPLLGLLLPAFIERGRVPAMALQFIDSVCIALVVVFPLYTFVELIETIVVRFYG</sequence>
<evidence type="ECO:0000256" key="1">
    <source>
        <dbReference type="SAM" id="Phobius"/>
    </source>
</evidence>
<evidence type="ECO:0000313" key="3">
    <source>
        <dbReference type="Proteomes" id="UP000199120"/>
    </source>
</evidence>
<keyword evidence="3" id="KW-1185">Reference proteome</keyword>
<feature type="transmembrane region" description="Helical" evidence="1">
    <location>
        <begin position="347"/>
        <end position="366"/>
    </location>
</feature>
<gene>
    <name evidence="2" type="ORF">SAMN05192542_109110</name>
</gene>
<feature type="transmembrane region" description="Helical" evidence="1">
    <location>
        <begin position="20"/>
        <end position="38"/>
    </location>
</feature>
<accession>A0A1H7R4H4</accession>
<proteinExistence type="predicted"/>
<dbReference type="Proteomes" id="UP000199120">
    <property type="component" value="Unassembled WGS sequence"/>
</dbReference>
<feature type="transmembrane region" description="Helical" evidence="1">
    <location>
        <begin position="378"/>
        <end position="399"/>
    </location>
</feature>
<organism evidence="2 3">
    <name type="scientific">Paraburkholderia caballeronis</name>
    <dbReference type="NCBI Taxonomy" id="416943"/>
    <lineage>
        <taxon>Bacteria</taxon>
        <taxon>Pseudomonadati</taxon>
        <taxon>Pseudomonadota</taxon>
        <taxon>Betaproteobacteria</taxon>
        <taxon>Burkholderiales</taxon>
        <taxon>Burkholderiaceae</taxon>
        <taxon>Paraburkholderia</taxon>
    </lineage>
</organism>
<reference evidence="3" key="1">
    <citation type="submission" date="2016-10" db="EMBL/GenBank/DDBJ databases">
        <authorList>
            <person name="Varghese N."/>
            <person name="Submissions S."/>
        </authorList>
    </citation>
    <scope>NUCLEOTIDE SEQUENCE [LARGE SCALE GENOMIC DNA]</scope>
    <source>
        <strain evidence="3">LMG 26416</strain>
    </source>
</reference>
<dbReference type="RefSeq" id="WP_090545955.1">
    <property type="nucleotide sequence ID" value="NZ_FNSR01000001.1"/>
</dbReference>
<keyword evidence="1" id="KW-0472">Membrane</keyword>
<dbReference type="STRING" id="416943.SAMN05445871_2934"/>
<dbReference type="Pfam" id="PF09913">
    <property type="entry name" value="DUF2142"/>
    <property type="match status" value="1"/>
</dbReference>